<organism evidence="3">
    <name type="scientific">Nocardia terpenica</name>
    <dbReference type="NCBI Taxonomy" id="455432"/>
    <lineage>
        <taxon>Bacteria</taxon>
        <taxon>Bacillati</taxon>
        <taxon>Actinomycetota</taxon>
        <taxon>Actinomycetes</taxon>
        <taxon>Mycobacteriales</taxon>
        <taxon>Nocardiaceae</taxon>
        <taxon>Nocardia</taxon>
    </lineage>
</organism>
<sequence>MSSHMVPVAPAELVVVPIALLAQADSPRTGGVDAEHVRLLAEVAGDLPPIVVHRSTMQVIDGMHRVHAALARGQNSVRVRFFDGDAAEAFVLAVESNIGHGLPLTLSDRRAAAARIARSYPYWSDRRIAATAGISPKTVAAVRARSAEEIPRSRVRVGLDGRVRRLPTPDADRCDVTDTPARRQPDTPVKKPAVGRVADTSGPQATALIQALRRDPSLRFSETGRTLLRLLDLHIVQSSTWGSMADSVPPHCTEIVAELARTSAVTWQLFADSLDRKSAEFDQQHRAPIPPQDYECRA</sequence>
<protein>
    <submittedName>
        <fullName evidence="3">Transcriptional regulator</fullName>
    </submittedName>
</protein>
<name>A0A0U1Z2G2_9NOCA</name>
<feature type="compositionally biased region" description="Basic and acidic residues" evidence="1">
    <location>
        <begin position="170"/>
        <end position="189"/>
    </location>
</feature>
<dbReference type="SMART" id="SM00470">
    <property type="entry name" value="ParB"/>
    <property type="match status" value="1"/>
</dbReference>
<reference evidence="3" key="2">
    <citation type="journal article" date="2016" name="Org. Biomol. Chem.">
        <title>Target-specific identification and characterization of the putative gene cluster for brasilinolide biosynthesis revealing the mechanistic insights and combinatorial synthetic utility of 2-deoxy-l-fucose biosynthetic enzymes.</title>
        <authorList>
            <person name="Chiu H.T."/>
            <person name="Weng C.P."/>
            <person name="Lin Y.C."/>
            <person name="Chen K.H."/>
        </authorList>
    </citation>
    <scope>NUCLEOTIDE SEQUENCE</scope>
    <source>
        <strain evidence="3">IFM 0406</strain>
    </source>
</reference>
<dbReference type="SUPFAM" id="SSF110849">
    <property type="entry name" value="ParB/Sulfiredoxin"/>
    <property type="match status" value="1"/>
</dbReference>
<dbReference type="InterPro" id="IPR036086">
    <property type="entry name" value="ParB/Sulfiredoxin_sf"/>
</dbReference>
<feature type="region of interest" description="Disordered" evidence="1">
    <location>
        <begin position="164"/>
        <end position="202"/>
    </location>
</feature>
<reference evidence="3" key="1">
    <citation type="submission" date="2014-11" db="EMBL/GenBank/DDBJ databases">
        <authorList>
            <person name="Zhu J."/>
            <person name="Qi W."/>
            <person name="Song R."/>
        </authorList>
    </citation>
    <scope>NUCLEOTIDE SEQUENCE</scope>
    <source>
        <strain evidence="3">IFM 0406</strain>
    </source>
</reference>
<feature type="domain" description="ParB-like N-terminal" evidence="2">
    <location>
        <begin position="14"/>
        <end position="98"/>
    </location>
</feature>
<dbReference type="RefSeq" id="WP_067582666.1">
    <property type="nucleotide sequence ID" value="NZ_JABMCZ010000001.1"/>
</dbReference>
<proteinExistence type="predicted"/>
<dbReference type="EMBL" id="KP161205">
    <property type="protein sequence ID" value="AJO72769.1"/>
    <property type="molecule type" value="Genomic_DNA"/>
</dbReference>
<evidence type="ECO:0000313" key="3">
    <source>
        <dbReference type="EMBL" id="AJO72769.1"/>
    </source>
</evidence>
<dbReference type="OrthoDB" id="3701787at2"/>
<evidence type="ECO:0000259" key="2">
    <source>
        <dbReference type="SMART" id="SM00470"/>
    </source>
</evidence>
<evidence type="ECO:0000256" key="1">
    <source>
        <dbReference type="SAM" id="MobiDB-lite"/>
    </source>
</evidence>
<dbReference type="InterPro" id="IPR003115">
    <property type="entry name" value="ParB_N"/>
</dbReference>
<accession>A0A0U1Z2G2</accession>
<gene>
    <name evidence="3" type="primary">nbrR10</name>
</gene>
<dbReference type="AlphaFoldDB" id="A0A0U1Z2G2"/>